<accession>A0A9X1PHX9</accession>
<dbReference type="SUPFAM" id="SSF55166">
    <property type="entry name" value="Hedgehog/DD-peptidase"/>
    <property type="match status" value="1"/>
</dbReference>
<keyword evidence="2" id="KW-1185">Reference proteome</keyword>
<gene>
    <name evidence="1" type="ORF">LXM26_04045</name>
</gene>
<dbReference type="RefSeq" id="WP_234653554.1">
    <property type="nucleotide sequence ID" value="NZ_CP094997.1"/>
</dbReference>
<dbReference type="Proteomes" id="UP001139000">
    <property type="component" value="Unassembled WGS sequence"/>
</dbReference>
<sequence length="190" mass="21055">MNRKSGKHWKQWADLNAPNSKGLMALDPHFRIQVKDFVEALVAAGAVVSVQATRRSARRAYLFHWSWLIALGKCSPSAATSMEGVDISWDHGNKMQSIAGAEEMVRAFGLAIPPRSNVAPALRSNHILGKAVDLDINWVGKIHVQKKDGTKIELTYQDNPNTNKKLIEVGKSYGLIKHLNDAPHWSVNGR</sequence>
<dbReference type="EMBL" id="JAJTTC010000001">
    <property type="protein sequence ID" value="MCF0060650.1"/>
    <property type="molecule type" value="Genomic_DNA"/>
</dbReference>
<evidence type="ECO:0000313" key="1">
    <source>
        <dbReference type="EMBL" id="MCF0060650.1"/>
    </source>
</evidence>
<proteinExistence type="predicted"/>
<reference evidence="1" key="1">
    <citation type="submission" date="2021-12" db="EMBL/GenBank/DDBJ databases">
        <title>Novel species in genus Dyadobacter.</title>
        <authorList>
            <person name="Ma C."/>
        </authorList>
    </citation>
    <scope>NUCLEOTIDE SEQUENCE</scope>
    <source>
        <strain evidence="1">LJ419</strain>
    </source>
</reference>
<evidence type="ECO:0000313" key="2">
    <source>
        <dbReference type="Proteomes" id="UP001139000"/>
    </source>
</evidence>
<name>A0A9X1PHX9_9BACT</name>
<dbReference type="AlphaFoldDB" id="A0A9X1PHX9"/>
<comment type="caution">
    <text evidence="1">The sequence shown here is derived from an EMBL/GenBank/DDBJ whole genome shotgun (WGS) entry which is preliminary data.</text>
</comment>
<dbReference type="InterPro" id="IPR009045">
    <property type="entry name" value="Zn_M74/Hedgehog-like"/>
</dbReference>
<organism evidence="1 2">
    <name type="scientific">Dyadobacter chenwenxiniae</name>
    <dbReference type="NCBI Taxonomy" id="2906456"/>
    <lineage>
        <taxon>Bacteria</taxon>
        <taxon>Pseudomonadati</taxon>
        <taxon>Bacteroidota</taxon>
        <taxon>Cytophagia</taxon>
        <taxon>Cytophagales</taxon>
        <taxon>Spirosomataceae</taxon>
        <taxon>Dyadobacter</taxon>
    </lineage>
</organism>
<protein>
    <submittedName>
        <fullName evidence="1">Uncharacterized protein</fullName>
    </submittedName>
</protein>